<comment type="caution">
    <text evidence="14">The sequence shown here is derived from an EMBL/GenBank/DDBJ whole genome shotgun (WGS) entry which is preliminary data.</text>
</comment>
<dbReference type="GO" id="GO:0051537">
    <property type="term" value="F:2 iron, 2 sulfur cluster binding"/>
    <property type="evidence" value="ECO:0007669"/>
    <property type="project" value="UniProtKB-KW"/>
</dbReference>
<keyword evidence="6 10" id="KW-0411">Iron-sulfur</keyword>
<keyword evidence="15" id="KW-1185">Reference proteome</keyword>
<evidence type="ECO:0000259" key="12">
    <source>
        <dbReference type="Pfam" id="PF01592"/>
    </source>
</evidence>
<evidence type="ECO:0000256" key="9">
    <source>
        <dbReference type="PIRNR" id="PIRNR000375"/>
    </source>
</evidence>
<feature type="domain" description="NIF system FeS cluster assembly NifU C-terminal" evidence="11">
    <location>
        <begin position="240"/>
        <end position="304"/>
    </location>
</feature>
<feature type="binding site" evidence="10">
    <location>
        <position position="137"/>
    </location>
    <ligand>
        <name>[2Fe-2S] cluster</name>
        <dbReference type="ChEBI" id="CHEBI:190135"/>
    </ligand>
</feature>
<comment type="function">
    <text evidence="9">May be involved in the formation or repair of [Fe-S] clusters present in iron-sulfur proteins.</text>
</comment>
<evidence type="ECO:0000256" key="3">
    <source>
        <dbReference type="ARBA" id="ARBA00022714"/>
    </source>
</evidence>
<dbReference type="Proteomes" id="UP000555756">
    <property type="component" value="Unassembled WGS sequence"/>
</dbReference>
<feature type="binding site" evidence="10">
    <location>
        <position position="172"/>
    </location>
    <ligand>
        <name>[2Fe-2S] cluster</name>
        <dbReference type="ChEBI" id="CHEBI:190135"/>
    </ligand>
</feature>
<dbReference type="InterPro" id="IPR041854">
    <property type="entry name" value="BFD-like_2Fe2S-bd_dom_sf"/>
</dbReference>
<name>A0A7W4JT46_9PROT</name>
<evidence type="ECO:0000313" key="14">
    <source>
        <dbReference type="EMBL" id="MBB2190403.1"/>
    </source>
</evidence>
<feature type="binding site" evidence="10">
    <location>
        <position position="106"/>
    </location>
    <ligand>
        <name>Fe cation</name>
        <dbReference type="ChEBI" id="CHEBI:24875"/>
    </ligand>
</feature>
<gene>
    <name evidence="14" type="primary">nifU</name>
    <name evidence="14" type="ORF">HLH34_10595</name>
</gene>
<comment type="cofactor">
    <cofactor evidence="8">
        <name>[2Fe-2S] cluster</name>
        <dbReference type="ChEBI" id="CHEBI:190135"/>
    </cofactor>
</comment>
<evidence type="ECO:0000256" key="1">
    <source>
        <dbReference type="ARBA" id="ARBA00006420"/>
    </source>
</evidence>
<feature type="binding site" evidence="10">
    <location>
        <position position="62"/>
    </location>
    <ligand>
        <name>Fe cation</name>
        <dbReference type="ChEBI" id="CHEBI:24875"/>
    </ligand>
</feature>
<dbReference type="InterPro" id="IPR016217">
    <property type="entry name" value="N_fixation_NifU"/>
</dbReference>
<dbReference type="GO" id="GO:0005506">
    <property type="term" value="F:iron ion binding"/>
    <property type="evidence" value="ECO:0007669"/>
    <property type="project" value="InterPro"/>
</dbReference>
<proteinExistence type="inferred from homology"/>
<evidence type="ECO:0000256" key="2">
    <source>
        <dbReference type="ARBA" id="ARBA00015278"/>
    </source>
</evidence>
<evidence type="ECO:0000256" key="5">
    <source>
        <dbReference type="ARBA" id="ARBA00023004"/>
    </source>
</evidence>
<feature type="binding site" evidence="10">
    <location>
        <position position="175"/>
    </location>
    <ligand>
        <name>[2Fe-2S] cluster</name>
        <dbReference type="ChEBI" id="CHEBI:190135"/>
    </ligand>
</feature>
<evidence type="ECO:0000259" key="13">
    <source>
        <dbReference type="Pfam" id="PF04324"/>
    </source>
</evidence>
<feature type="binding site" evidence="10">
    <location>
        <position position="139"/>
    </location>
    <ligand>
        <name>[2Fe-2S] cluster</name>
        <dbReference type="ChEBI" id="CHEBI:190135"/>
    </ligand>
</feature>
<dbReference type="NCBIfam" id="TIGR02000">
    <property type="entry name" value="NifU_proper"/>
    <property type="match status" value="1"/>
</dbReference>
<evidence type="ECO:0000256" key="10">
    <source>
        <dbReference type="PIRSR" id="PIRSR000375-1"/>
    </source>
</evidence>
<dbReference type="InterPro" id="IPR010238">
    <property type="entry name" value="NIF_FeS_clus_asmbl_NifU"/>
</dbReference>
<dbReference type="CDD" id="cd19947">
    <property type="entry name" value="NifU_Fer2_BFD-like"/>
    <property type="match status" value="1"/>
</dbReference>
<sequence>MWEYSEKVKDYFFNPKNAGVLEDASGVGEVGAIACGDALKLMIKVDPETDRITEARFQTFGCGSAIASSSALTEIIIGKTLDEALAITNQDIADFLGGLPPEKMHCSVMGYEALRSAIANYRGEVWENDHEEGALLCKCFGVDEGMVERAIRNNVLTTMEQVAHFTKATGSCGTCVEGIEEVLERTNAAMVEAGELAASQAFVAGATPVVGRKAPRSSPVVAPAPPPAAKMTMLQRIKLIEAELEALRPALQSDGGDCELVDVEDNKVMVRLSGACVNCQLASVTVQGIQSRLAERLGTPVRVIPVPSTH</sequence>
<dbReference type="InterPro" id="IPR002871">
    <property type="entry name" value="NIF_FeS_clus_asmbl_NifU_N"/>
</dbReference>
<feature type="domain" description="NIF system FeS cluster assembly NifU N-terminal" evidence="12">
    <location>
        <begin position="3"/>
        <end position="124"/>
    </location>
</feature>
<dbReference type="Pfam" id="PF01592">
    <property type="entry name" value="NifU_N"/>
    <property type="match status" value="1"/>
</dbReference>
<dbReference type="Gene3D" id="1.10.10.1100">
    <property type="entry name" value="BFD-like [2Fe-2S]-binding domain"/>
    <property type="match status" value="1"/>
</dbReference>
<organism evidence="14 15">
    <name type="scientific">Gluconacetobacter azotocaptans</name>
    <dbReference type="NCBI Taxonomy" id="142834"/>
    <lineage>
        <taxon>Bacteria</taxon>
        <taxon>Pseudomonadati</taxon>
        <taxon>Pseudomonadota</taxon>
        <taxon>Alphaproteobacteria</taxon>
        <taxon>Acetobacterales</taxon>
        <taxon>Acetobacteraceae</taxon>
        <taxon>Gluconacetobacter</taxon>
    </lineage>
</organism>
<evidence type="ECO:0000256" key="8">
    <source>
        <dbReference type="ARBA" id="ARBA00034078"/>
    </source>
</evidence>
<comment type="cofactor">
    <cofactor evidence="10">
        <name>Fe cation</name>
        <dbReference type="ChEBI" id="CHEBI:24875"/>
    </cofactor>
    <text evidence="10">Binds 1 Fe cation per subunit.</text>
</comment>
<dbReference type="PIRSF" id="PIRSF000375">
    <property type="entry name" value="NifU"/>
    <property type="match status" value="1"/>
</dbReference>
<dbReference type="InterPro" id="IPR001075">
    <property type="entry name" value="NIF_FeS_clus_asmbl_NifU_C"/>
</dbReference>
<keyword evidence="5 10" id="KW-0408">Iron</keyword>
<dbReference type="Pfam" id="PF01106">
    <property type="entry name" value="NifU"/>
    <property type="match status" value="1"/>
</dbReference>
<dbReference type="Gene3D" id="3.30.300.130">
    <property type="entry name" value="Fe-S cluster assembly (FSCA)"/>
    <property type="match status" value="1"/>
</dbReference>
<protein>
    <recommendedName>
        <fullName evidence="2 9">Nitrogen fixation protein NifU</fullName>
    </recommendedName>
</protein>
<evidence type="ECO:0000256" key="7">
    <source>
        <dbReference type="ARBA" id="ARBA00023231"/>
    </source>
</evidence>
<dbReference type="GO" id="GO:0016226">
    <property type="term" value="P:iron-sulfur cluster assembly"/>
    <property type="evidence" value="ECO:0007669"/>
    <property type="project" value="InterPro"/>
</dbReference>
<keyword evidence="7 9" id="KW-0535">Nitrogen fixation</keyword>
<dbReference type="Pfam" id="PF04324">
    <property type="entry name" value="Fer2_BFD"/>
    <property type="match status" value="1"/>
</dbReference>
<evidence type="ECO:0000256" key="6">
    <source>
        <dbReference type="ARBA" id="ARBA00023014"/>
    </source>
</evidence>
<accession>A0A7W4JT46</accession>
<keyword evidence="4 10" id="KW-0479">Metal-binding</keyword>
<dbReference type="SUPFAM" id="SSF82649">
    <property type="entry name" value="SufE/NifU"/>
    <property type="match status" value="1"/>
</dbReference>
<feature type="domain" description="BFD-like [2Fe-2S]-binding" evidence="13">
    <location>
        <begin position="136"/>
        <end position="184"/>
    </location>
</feature>
<keyword evidence="3 10" id="KW-0001">2Fe-2S</keyword>
<dbReference type="AlphaFoldDB" id="A0A7W4JT46"/>
<dbReference type="CDD" id="cd06664">
    <property type="entry name" value="IscU_like"/>
    <property type="match status" value="1"/>
</dbReference>
<evidence type="ECO:0000256" key="4">
    <source>
        <dbReference type="ARBA" id="ARBA00022723"/>
    </source>
</evidence>
<dbReference type="RefSeq" id="WP_183119534.1">
    <property type="nucleotide sequence ID" value="NZ_JABEQF010000006.1"/>
</dbReference>
<dbReference type="InterPro" id="IPR034904">
    <property type="entry name" value="FSCA_dom_sf"/>
</dbReference>
<dbReference type="PANTHER" id="PTHR10093">
    <property type="entry name" value="IRON-SULFUR CLUSTER ASSEMBLY ENZYME NIFU HOMOLOG"/>
    <property type="match status" value="1"/>
</dbReference>
<dbReference type="Gene3D" id="3.90.1010.10">
    <property type="match status" value="1"/>
</dbReference>
<comment type="similarity">
    <text evidence="1 9">Belongs to the NifU family.</text>
</comment>
<dbReference type="InterPro" id="IPR007419">
    <property type="entry name" value="BFD-like_2Fe2S-bd_dom"/>
</dbReference>
<comment type="cofactor">
    <cofactor evidence="10">
        <name>[2Fe-2S] cluster</name>
        <dbReference type="ChEBI" id="CHEBI:190135"/>
    </cofactor>
    <text evidence="10">Binds 1 [2Fe-2S] cluster per subunit.</text>
</comment>
<evidence type="ECO:0000259" key="11">
    <source>
        <dbReference type="Pfam" id="PF01106"/>
    </source>
</evidence>
<evidence type="ECO:0000313" key="15">
    <source>
        <dbReference type="Proteomes" id="UP000555756"/>
    </source>
</evidence>
<feature type="binding site" evidence="10">
    <location>
        <position position="35"/>
    </location>
    <ligand>
        <name>Fe cation</name>
        <dbReference type="ChEBI" id="CHEBI:24875"/>
    </ligand>
</feature>
<reference evidence="14 15" key="1">
    <citation type="submission" date="2020-04" db="EMBL/GenBank/DDBJ databases">
        <title>Description of novel Gluconacetobacter.</title>
        <authorList>
            <person name="Sombolestani A."/>
        </authorList>
    </citation>
    <scope>NUCLEOTIDE SEQUENCE [LARGE SCALE GENOMIC DNA]</scope>
    <source>
        <strain evidence="14 15">LMG 21311</strain>
    </source>
</reference>
<dbReference type="EMBL" id="JABEQF010000006">
    <property type="protein sequence ID" value="MBB2190403.1"/>
    <property type="molecule type" value="Genomic_DNA"/>
</dbReference>
<dbReference type="SUPFAM" id="SSF117916">
    <property type="entry name" value="Fe-S cluster assembly (FSCA) domain-like"/>
    <property type="match status" value="1"/>
</dbReference>